<evidence type="ECO:0000256" key="1">
    <source>
        <dbReference type="SAM" id="MobiDB-lite"/>
    </source>
</evidence>
<dbReference type="Proteomes" id="UP001162131">
    <property type="component" value="Unassembled WGS sequence"/>
</dbReference>
<proteinExistence type="predicted"/>
<reference evidence="2" key="1">
    <citation type="submission" date="2021-09" db="EMBL/GenBank/DDBJ databases">
        <authorList>
            <consortium name="AG Swart"/>
            <person name="Singh M."/>
            <person name="Singh A."/>
            <person name="Seah K."/>
            <person name="Emmerich C."/>
        </authorList>
    </citation>
    <scope>NUCLEOTIDE SEQUENCE</scope>
    <source>
        <strain evidence="2">ATCC30299</strain>
    </source>
</reference>
<evidence type="ECO:0000313" key="3">
    <source>
        <dbReference type="Proteomes" id="UP001162131"/>
    </source>
</evidence>
<name>A0AAU9IGD4_9CILI</name>
<feature type="compositionally biased region" description="Polar residues" evidence="1">
    <location>
        <begin position="1"/>
        <end position="13"/>
    </location>
</feature>
<feature type="compositionally biased region" description="Basic and acidic residues" evidence="1">
    <location>
        <begin position="14"/>
        <end position="23"/>
    </location>
</feature>
<comment type="caution">
    <text evidence="2">The sequence shown here is derived from an EMBL/GenBank/DDBJ whole genome shotgun (WGS) entry which is preliminary data.</text>
</comment>
<evidence type="ECO:0000313" key="2">
    <source>
        <dbReference type="EMBL" id="CAG9314494.1"/>
    </source>
</evidence>
<accession>A0AAU9IGD4</accession>
<keyword evidence="3" id="KW-1185">Reference proteome</keyword>
<organism evidence="2 3">
    <name type="scientific">Blepharisma stoltei</name>
    <dbReference type="NCBI Taxonomy" id="1481888"/>
    <lineage>
        <taxon>Eukaryota</taxon>
        <taxon>Sar</taxon>
        <taxon>Alveolata</taxon>
        <taxon>Ciliophora</taxon>
        <taxon>Postciliodesmatophora</taxon>
        <taxon>Heterotrichea</taxon>
        <taxon>Heterotrichida</taxon>
        <taxon>Blepharismidae</taxon>
        <taxon>Blepharisma</taxon>
    </lineage>
</organism>
<feature type="region of interest" description="Disordered" evidence="1">
    <location>
        <begin position="1"/>
        <end position="33"/>
    </location>
</feature>
<dbReference type="AlphaFoldDB" id="A0AAU9IGD4"/>
<protein>
    <submittedName>
        <fullName evidence="2">Uncharacterized protein</fullName>
    </submittedName>
</protein>
<sequence>MSNLSNILIPDTSQAEHSHRTRESSQPSVPRKRITVPRLLTNFPTSSSTNSTNTSFKYLYRRNDLNSSFQLPSNKPLKVPPLLNKSIILHKVKEKSDRVGIDINDDLFFLNEYKKIEIKKQRELSCAKFPFWFQDSLCDDLMIKAVKESKRIENYDNILGNERRNEFSKWIVQMKENLYRDS</sequence>
<gene>
    <name evidence="2" type="ORF">BSTOLATCC_MIC11496</name>
</gene>
<dbReference type="EMBL" id="CAJZBQ010000012">
    <property type="protein sequence ID" value="CAG9314494.1"/>
    <property type="molecule type" value="Genomic_DNA"/>
</dbReference>